<name>A0A643K277_9EURY</name>
<dbReference type="PROSITE" id="PS51318">
    <property type="entry name" value="TAT"/>
    <property type="match status" value="1"/>
</dbReference>
<comment type="caution">
    <text evidence="3">The sequence shown here is derived from an EMBL/GenBank/DDBJ whole genome shotgun (WGS) entry which is preliminary data.</text>
</comment>
<dbReference type="PRINTS" id="PR01727">
    <property type="entry name" value="DNABINDINGHU"/>
</dbReference>
<evidence type="ECO:0000256" key="2">
    <source>
        <dbReference type="RuleBase" id="RU003939"/>
    </source>
</evidence>
<protein>
    <submittedName>
        <fullName evidence="3">HU family DNA-binding protein</fullName>
    </submittedName>
</protein>
<dbReference type="NCBIfam" id="TIGR01409">
    <property type="entry name" value="TAT_signal_seq"/>
    <property type="match status" value="1"/>
</dbReference>
<comment type="similarity">
    <text evidence="2">Belongs to the bacterial histone-like protein family.</text>
</comment>
<dbReference type="Pfam" id="PF00216">
    <property type="entry name" value="Bac_DNA_binding"/>
    <property type="match status" value="2"/>
</dbReference>
<proteinExistence type="inferred from homology"/>
<dbReference type="SMART" id="SM00411">
    <property type="entry name" value="BHL"/>
    <property type="match status" value="2"/>
</dbReference>
<evidence type="ECO:0000313" key="3">
    <source>
        <dbReference type="EMBL" id="KAB1187496.1"/>
    </source>
</evidence>
<dbReference type="InterPro" id="IPR006311">
    <property type="entry name" value="TAT_signal"/>
</dbReference>
<dbReference type="EMBL" id="VZUS01000001">
    <property type="protein sequence ID" value="KAB1187496.1"/>
    <property type="molecule type" value="Genomic_DNA"/>
</dbReference>
<gene>
    <name evidence="3" type="ORF">Hfx1149_05405</name>
</gene>
<dbReference type="SUPFAM" id="SSF47729">
    <property type="entry name" value="IHF-like DNA-binding proteins"/>
    <property type="match status" value="2"/>
</dbReference>
<keyword evidence="1 3" id="KW-0238">DNA-binding</keyword>
<dbReference type="PANTHER" id="PTHR33175">
    <property type="entry name" value="DNA-BINDING PROTEIN HU"/>
    <property type="match status" value="1"/>
</dbReference>
<dbReference type="PANTHER" id="PTHR33175:SF3">
    <property type="entry name" value="DNA-BINDING PROTEIN HU-BETA"/>
    <property type="match status" value="1"/>
</dbReference>
<organism evidence="3">
    <name type="scientific">Haloferax sp. CBA1149</name>
    <dbReference type="NCBI Taxonomy" id="2650753"/>
    <lineage>
        <taxon>Archaea</taxon>
        <taxon>Methanobacteriati</taxon>
        <taxon>Methanobacteriota</taxon>
        <taxon>Stenosarchaea group</taxon>
        <taxon>Halobacteria</taxon>
        <taxon>Halobacteriales</taxon>
        <taxon>Haloferacaceae</taxon>
        <taxon>Haloferax</taxon>
    </lineage>
</organism>
<evidence type="ECO:0000256" key="1">
    <source>
        <dbReference type="ARBA" id="ARBA00023125"/>
    </source>
</evidence>
<dbReference type="InterPro" id="IPR000119">
    <property type="entry name" value="Hist_DNA-bd"/>
</dbReference>
<reference evidence="3" key="1">
    <citation type="submission" date="2019-09" db="EMBL/GenBank/DDBJ databases">
        <title>Genomic analysis of Haloferax sp. CBA1149.</title>
        <authorList>
            <person name="Roh S.W."/>
        </authorList>
    </citation>
    <scope>NUCLEOTIDE SEQUENCE</scope>
    <source>
        <strain evidence="3">CBA1149</strain>
    </source>
</reference>
<dbReference type="RefSeq" id="WP_151136203.1">
    <property type="nucleotide sequence ID" value="NZ_VZUS01000001.1"/>
</dbReference>
<accession>A0A643K277</accession>
<dbReference type="CDD" id="cd13831">
    <property type="entry name" value="HU"/>
    <property type="match status" value="2"/>
</dbReference>
<dbReference type="GO" id="GO:0003677">
    <property type="term" value="F:DNA binding"/>
    <property type="evidence" value="ECO:0007669"/>
    <property type="project" value="UniProtKB-KW"/>
</dbReference>
<dbReference type="Gene3D" id="4.10.520.10">
    <property type="entry name" value="IHF-like DNA-binding proteins"/>
    <property type="match status" value="2"/>
</dbReference>
<dbReference type="InterPro" id="IPR010992">
    <property type="entry name" value="IHF-like_DNA-bd_dom_sf"/>
</dbReference>
<sequence length="239" mass="25207">MSIGNTQKRTLSRRDVLRKSSATALLLGLGLTGMSGPAVATSKPELVEAIATESGLSKADAKRAVDSLLSTTTKALIAGKSVTVVSFGMFSISKRSARTGRNDSTTRSSFSFEPCPKFATALDLTPGVGDEHRNPSSYRCHDGDVVVDAEQLAREHERRDADSGLSKADAKRALDAFVTATANALVTGDTVSLGEFGSFSISKRSARTGRNPQTGKEIKIPAKNEVKFKAGAELSKSVN</sequence>
<dbReference type="InterPro" id="IPR019546">
    <property type="entry name" value="TAT_signal_bac_arc"/>
</dbReference>
<dbReference type="AlphaFoldDB" id="A0A643K277"/>
<dbReference type="GO" id="GO:0005829">
    <property type="term" value="C:cytosol"/>
    <property type="evidence" value="ECO:0007669"/>
    <property type="project" value="TreeGrafter"/>
</dbReference>
<dbReference type="GO" id="GO:0030527">
    <property type="term" value="F:structural constituent of chromatin"/>
    <property type="evidence" value="ECO:0007669"/>
    <property type="project" value="InterPro"/>
</dbReference>